<reference evidence="2" key="2">
    <citation type="submission" date="2015-06" db="UniProtKB">
        <authorList>
            <consortium name="EnsemblMetazoa"/>
        </authorList>
    </citation>
    <scope>IDENTIFICATION</scope>
</reference>
<proteinExistence type="predicted"/>
<feature type="transmembrane region" description="Helical" evidence="1">
    <location>
        <begin position="18"/>
        <end position="41"/>
    </location>
</feature>
<dbReference type="EMBL" id="CAQQ02104829">
    <property type="status" value="NOT_ANNOTATED_CDS"/>
    <property type="molecule type" value="Genomic_DNA"/>
</dbReference>
<dbReference type="Proteomes" id="UP000015102">
    <property type="component" value="Unassembled WGS sequence"/>
</dbReference>
<feature type="transmembrane region" description="Helical" evidence="1">
    <location>
        <begin position="47"/>
        <end position="69"/>
    </location>
</feature>
<dbReference type="OMA" id="YIDITIM"/>
<dbReference type="STRING" id="36166.T1GBG4"/>
<evidence type="ECO:0000313" key="3">
    <source>
        <dbReference type="Proteomes" id="UP000015102"/>
    </source>
</evidence>
<keyword evidence="1" id="KW-0472">Membrane</keyword>
<evidence type="ECO:0000313" key="2">
    <source>
        <dbReference type="EnsemblMetazoa" id="MESCA000596-PA"/>
    </source>
</evidence>
<keyword evidence="1" id="KW-1133">Transmembrane helix</keyword>
<evidence type="ECO:0000256" key="1">
    <source>
        <dbReference type="SAM" id="Phobius"/>
    </source>
</evidence>
<dbReference type="HOGENOM" id="CLU_2052287_0_0_1"/>
<accession>T1GBG4</accession>
<evidence type="ECO:0008006" key="4">
    <source>
        <dbReference type="Google" id="ProtNLM"/>
    </source>
</evidence>
<dbReference type="EMBL" id="CAQQ02104828">
    <property type="status" value="NOT_ANNOTATED_CDS"/>
    <property type="molecule type" value="Genomic_DNA"/>
</dbReference>
<keyword evidence="1" id="KW-0812">Transmembrane</keyword>
<keyword evidence="3" id="KW-1185">Reference proteome</keyword>
<protein>
    <recommendedName>
        <fullName evidence="4">ABC-2 type transporter domain-containing protein</fullName>
    </recommendedName>
</protein>
<organism evidence="2 3">
    <name type="scientific">Megaselia scalaris</name>
    <name type="common">Humpbacked fly</name>
    <name type="synonym">Phora scalaris</name>
    <dbReference type="NCBI Taxonomy" id="36166"/>
    <lineage>
        <taxon>Eukaryota</taxon>
        <taxon>Metazoa</taxon>
        <taxon>Ecdysozoa</taxon>
        <taxon>Arthropoda</taxon>
        <taxon>Hexapoda</taxon>
        <taxon>Insecta</taxon>
        <taxon>Pterygota</taxon>
        <taxon>Neoptera</taxon>
        <taxon>Endopterygota</taxon>
        <taxon>Diptera</taxon>
        <taxon>Brachycera</taxon>
        <taxon>Muscomorpha</taxon>
        <taxon>Platypezoidea</taxon>
        <taxon>Phoridae</taxon>
        <taxon>Megaseliini</taxon>
        <taxon>Megaselia</taxon>
    </lineage>
</organism>
<dbReference type="EnsemblMetazoa" id="MESCA000596-RA">
    <property type="protein sequence ID" value="MESCA000596-PA"/>
    <property type="gene ID" value="MESCA000596"/>
</dbReference>
<reference evidence="3" key="1">
    <citation type="submission" date="2013-02" db="EMBL/GenBank/DDBJ databases">
        <authorList>
            <person name="Hughes D."/>
        </authorList>
    </citation>
    <scope>NUCLEOTIDE SEQUENCE</scope>
    <source>
        <strain>Durham</strain>
        <strain evidence="3">NC isolate 2 -- Noor lab</strain>
    </source>
</reference>
<dbReference type="EMBL" id="CAQQ02104830">
    <property type="status" value="NOT_ANNOTATED_CDS"/>
    <property type="molecule type" value="Genomic_DNA"/>
</dbReference>
<sequence length="120" mass="13899">MAISYYLTGNFIADMYRFYYFLILGSLATLAAQAWGFFVGATMPMKIAVFIGPILAVLFSVFGFCTRYIDITIMFRWMWHISYFRSGFHAILNSVYGDNRPFLDCPESAIYCHFKSPRFS</sequence>
<dbReference type="AlphaFoldDB" id="T1GBG4"/>
<name>T1GBG4_MEGSC</name>